<protein>
    <recommendedName>
        <fullName evidence="9">Mitochondrial import inner membrane translocase subunit tim23</fullName>
    </recommendedName>
</protein>
<dbReference type="PANTHER" id="PTHR15371:SF21">
    <property type="entry name" value="MITOCHONDRIAL IMPORT INNER MEMBRANE TRANSLOCASE SUBUNIT TIM23"/>
    <property type="match status" value="1"/>
</dbReference>
<organism evidence="6 8">
    <name type="scientific">Urochloa decumbens</name>
    <dbReference type="NCBI Taxonomy" id="240449"/>
    <lineage>
        <taxon>Eukaryota</taxon>
        <taxon>Viridiplantae</taxon>
        <taxon>Streptophyta</taxon>
        <taxon>Embryophyta</taxon>
        <taxon>Tracheophyta</taxon>
        <taxon>Spermatophyta</taxon>
        <taxon>Magnoliopsida</taxon>
        <taxon>Liliopsida</taxon>
        <taxon>Poales</taxon>
        <taxon>Poaceae</taxon>
        <taxon>PACMAD clade</taxon>
        <taxon>Panicoideae</taxon>
        <taxon>Panicodae</taxon>
        <taxon>Paniceae</taxon>
        <taxon>Melinidinae</taxon>
        <taxon>Urochloa</taxon>
    </lineage>
</organism>
<keyword evidence="3" id="KW-1133">Transmembrane helix</keyword>
<dbReference type="InterPro" id="IPR045238">
    <property type="entry name" value="Tim23-like"/>
</dbReference>
<reference evidence="6" key="1">
    <citation type="submission" date="2024-10" db="EMBL/GenBank/DDBJ databases">
        <authorList>
            <person name="Ryan C."/>
        </authorList>
    </citation>
    <scope>NUCLEOTIDE SEQUENCE [LARGE SCALE GENOMIC DNA]</scope>
</reference>
<proteinExistence type="predicted"/>
<evidence type="ECO:0000256" key="5">
    <source>
        <dbReference type="SAM" id="MobiDB-lite"/>
    </source>
</evidence>
<keyword evidence="4" id="KW-0472">Membrane</keyword>
<dbReference type="EMBL" id="OZ075140">
    <property type="protein sequence ID" value="CAL5025929.1"/>
    <property type="molecule type" value="Genomic_DNA"/>
</dbReference>
<evidence type="ECO:0000313" key="7">
    <source>
        <dbReference type="EMBL" id="CAL5025929.1"/>
    </source>
</evidence>
<comment type="subcellular location">
    <subcellularLocation>
        <location evidence="1">Membrane</location>
        <topology evidence="1">Multi-pass membrane protein</topology>
    </subcellularLocation>
</comment>
<sequence>MADSTDQYPHGGEQRPEGGARRVYTPYQPEGLNLPSVRALYDLPTSPELLFNEERREGRSWGENLTFYAGTGYLAGCAAGAAVGLRRAAAQSERGESAKLRASRALTQSGAVGRTYGNRLGIIGLIFAGVESSVAGFRDTDDWKNTVAAGLGAGLIYRAGAGPRSAIFGCVVGGLMAGAAVVGNQALERYAPDLAL</sequence>
<dbReference type="GO" id="GO:0016020">
    <property type="term" value="C:membrane"/>
    <property type="evidence" value="ECO:0007669"/>
    <property type="project" value="UniProtKB-SubCell"/>
</dbReference>
<accession>A0ABC9C704</accession>
<gene>
    <name evidence="6" type="ORF">URODEC1_LOCUS72554</name>
    <name evidence="7" type="ORF">URODEC1_LOCUS78415</name>
</gene>
<evidence type="ECO:0000256" key="4">
    <source>
        <dbReference type="ARBA" id="ARBA00023136"/>
    </source>
</evidence>
<name>A0ABC9C704_9POAL</name>
<evidence type="ECO:0000256" key="2">
    <source>
        <dbReference type="ARBA" id="ARBA00022692"/>
    </source>
</evidence>
<evidence type="ECO:0000256" key="3">
    <source>
        <dbReference type="ARBA" id="ARBA00022989"/>
    </source>
</evidence>
<evidence type="ECO:0008006" key="9">
    <source>
        <dbReference type="Google" id="ProtNLM"/>
    </source>
</evidence>
<evidence type="ECO:0000313" key="8">
    <source>
        <dbReference type="Proteomes" id="UP001497457"/>
    </source>
</evidence>
<dbReference type="PANTHER" id="PTHR15371">
    <property type="entry name" value="TIM23"/>
    <property type="match status" value="1"/>
</dbReference>
<keyword evidence="2" id="KW-0812">Transmembrane</keyword>
<dbReference type="Proteomes" id="UP001497457">
    <property type="component" value="Chromosome 30rd"/>
</dbReference>
<dbReference type="AlphaFoldDB" id="A0ABC9C704"/>
<dbReference type="Proteomes" id="UP001497457">
    <property type="component" value="Chromosome 29rd"/>
</dbReference>
<dbReference type="Pfam" id="PF02466">
    <property type="entry name" value="Tim17"/>
    <property type="match status" value="1"/>
</dbReference>
<keyword evidence="8" id="KW-1185">Reference proteome</keyword>
<feature type="region of interest" description="Disordered" evidence="5">
    <location>
        <begin position="1"/>
        <end position="27"/>
    </location>
</feature>
<dbReference type="EMBL" id="OZ075139">
    <property type="protein sequence ID" value="CAL5015402.1"/>
    <property type="molecule type" value="Genomic_DNA"/>
</dbReference>
<evidence type="ECO:0000256" key="1">
    <source>
        <dbReference type="ARBA" id="ARBA00004141"/>
    </source>
</evidence>
<evidence type="ECO:0000313" key="6">
    <source>
        <dbReference type="EMBL" id="CAL5015402.1"/>
    </source>
</evidence>